<keyword evidence="5" id="KW-1185">Reference proteome</keyword>
<name>A0ABN7YC22_9BURK</name>
<dbReference type="InterPro" id="IPR002830">
    <property type="entry name" value="UbiD"/>
</dbReference>
<accession>A0ABN7YC22</accession>
<organism evidence="4 5">
    <name type="scientific">Cupriavidus laharis</name>
    <dbReference type="NCBI Taxonomy" id="151654"/>
    <lineage>
        <taxon>Bacteria</taxon>
        <taxon>Pseudomonadati</taxon>
        <taxon>Pseudomonadota</taxon>
        <taxon>Betaproteobacteria</taxon>
        <taxon>Burkholderiales</taxon>
        <taxon>Burkholderiaceae</taxon>
        <taxon>Cupriavidus</taxon>
    </lineage>
</organism>
<comment type="caution">
    <text evidence="4">The sequence shown here is derived from an EMBL/GenBank/DDBJ whole genome shotgun (WGS) entry which is preliminary data.</text>
</comment>
<comment type="similarity">
    <text evidence="1">Belongs to the UbiD family.</text>
</comment>
<keyword evidence="4" id="KW-0456">Lyase</keyword>
<dbReference type="Pfam" id="PF01977">
    <property type="entry name" value="UbiD"/>
    <property type="match status" value="1"/>
</dbReference>
<evidence type="ECO:0000256" key="1">
    <source>
        <dbReference type="ARBA" id="ARBA00010021"/>
    </source>
</evidence>
<dbReference type="Pfam" id="PF20696">
    <property type="entry name" value="UbiD_C"/>
    <property type="match status" value="1"/>
</dbReference>
<dbReference type="EC" id="4.1.1.-" evidence="4"/>
<dbReference type="InterPro" id="IPR048304">
    <property type="entry name" value="UbiD_Rift_dom"/>
</dbReference>
<dbReference type="NCBIfam" id="TIGR00148">
    <property type="entry name" value="UbiD family decarboxylase"/>
    <property type="match status" value="1"/>
</dbReference>
<dbReference type="PANTHER" id="PTHR30108:SF21">
    <property type="entry name" value="4-HYDROXYBENZOATE DECARBOXYLASE"/>
    <property type="match status" value="1"/>
</dbReference>
<evidence type="ECO:0000313" key="4">
    <source>
        <dbReference type="EMBL" id="CAG9170903.1"/>
    </source>
</evidence>
<dbReference type="SUPFAM" id="SSF50475">
    <property type="entry name" value="FMN-binding split barrel"/>
    <property type="match status" value="1"/>
</dbReference>
<sequence length="521" mass="57073">MRPTTKISSTAQGAPLPDLERFRLRRFLEALDDSEVERHEAPVDLADVAAMMEGNPRAVWFMRPGSGDISLAGSVAASRTRLARAFDTTPAQLLDVVRERLRVKGQLVEVTRDEAPVQQVVLTGDDCDFTALPVHLQHHLDGAPYISASIDFAVDPQTGWTNVGIRRLMLRGRRTAGVDLVAPSDLRAISIAHSKRGERLPIAFAVGTHPVDHVGATMRIPADELELVAALRGAPMGVVKCVTNDLLVPADAEFILEGYLDERGHAEPEGPYGEFLGYYGGVKTNPVFHLTAITHRRDAVFQTCTIGGKTMSRTDTAQLAALRTEVTVWRALETAVREVKAVYASPATGGMFNVRIAMQQRVPGEARNAIAAVFASLANVKHVFVVDTDIDVFSEEQMDWALATRFQADRDLMVQGGMRAMPLDPSLHGAHQTAKAGFDLTLPLLRPGEVRSLEHRVPTPPAYAGARFDSLEAALADGPKHFVDLMAATGTRDGREIVRWLEDIARTRTLLRDDEGRYRFD</sequence>
<evidence type="ECO:0000313" key="5">
    <source>
        <dbReference type="Proteomes" id="UP000727654"/>
    </source>
</evidence>
<dbReference type="InterPro" id="IPR049381">
    <property type="entry name" value="UbiD-like_C"/>
</dbReference>
<dbReference type="PANTHER" id="PTHR30108">
    <property type="entry name" value="3-OCTAPRENYL-4-HYDROXYBENZOATE CARBOXY-LYASE-RELATED"/>
    <property type="match status" value="1"/>
</dbReference>
<dbReference type="GO" id="GO:0016829">
    <property type="term" value="F:lyase activity"/>
    <property type="evidence" value="ECO:0007669"/>
    <property type="project" value="UniProtKB-KW"/>
</dbReference>
<proteinExistence type="inferred from homology"/>
<feature type="domain" description="3-octaprenyl-4-hydroxybenzoate carboxy-lyase-like C-terminal" evidence="3">
    <location>
        <begin position="319"/>
        <end position="439"/>
    </location>
</feature>
<gene>
    <name evidence="4" type="primary">FDC1</name>
    <name evidence="4" type="ORF">LMG23992_01872</name>
</gene>
<dbReference type="Gene3D" id="3.40.1670.10">
    <property type="entry name" value="UbiD C-terminal domain-like"/>
    <property type="match status" value="1"/>
</dbReference>
<evidence type="ECO:0000259" key="3">
    <source>
        <dbReference type="Pfam" id="PF20696"/>
    </source>
</evidence>
<reference evidence="4 5" key="1">
    <citation type="submission" date="2021-08" db="EMBL/GenBank/DDBJ databases">
        <authorList>
            <person name="Peeters C."/>
        </authorList>
    </citation>
    <scope>NUCLEOTIDE SEQUENCE [LARGE SCALE GENOMIC DNA]</scope>
    <source>
        <strain evidence="4 5">LMG 23992</strain>
    </source>
</reference>
<evidence type="ECO:0000259" key="2">
    <source>
        <dbReference type="Pfam" id="PF01977"/>
    </source>
</evidence>
<dbReference type="Proteomes" id="UP000727654">
    <property type="component" value="Unassembled WGS sequence"/>
</dbReference>
<dbReference type="SUPFAM" id="SSF143968">
    <property type="entry name" value="UbiD C-terminal domain-like"/>
    <property type="match status" value="1"/>
</dbReference>
<protein>
    <submittedName>
        <fullName evidence="4">Ferulic acid decarboxylase 1</fullName>
        <ecNumber evidence="4">4.1.1.-</ecNumber>
    </submittedName>
</protein>
<dbReference type="EMBL" id="CAJZAI010000003">
    <property type="protein sequence ID" value="CAG9170903.1"/>
    <property type="molecule type" value="Genomic_DNA"/>
</dbReference>
<dbReference type="RefSeq" id="WP_224079508.1">
    <property type="nucleotide sequence ID" value="NZ_CAJZAI010000003.1"/>
</dbReference>
<feature type="domain" description="3-octaprenyl-4-hydroxybenzoate carboxy-lyase-like Rift-related" evidence="2">
    <location>
        <begin position="109"/>
        <end position="308"/>
    </location>
</feature>